<evidence type="ECO:0000313" key="4">
    <source>
        <dbReference type="Proteomes" id="UP001596434"/>
    </source>
</evidence>
<dbReference type="EMBL" id="JBHTAT010000006">
    <property type="protein sequence ID" value="MFC7257383.1"/>
    <property type="molecule type" value="Genomic_DNA"/>
</dbReference>
<keyword evidence="4" id="KW-1185">Reference proteome</keyword>
<gene>
    <name evidence="1" type="ORF">ACFQKE_19225</name>
    <name evidence="2" type="ORF">ACFQKE_19390</name>
    <name evidence="3" type="ORF">ACFQKE_19545</name>
</gene>
<accession>A0ABD6A459</accession>
<evidence type="ECO:0000313" key="3">
    <source>
        <dbReference type="EMBL" id="MFC7257447.1"/>
    </source>
</evidence>
<reference evidence="2" key="3">
    <citation type="submission" date="2024-09" db="EMBL/GenBank/DDBJ databases">
        <authorList>
            <person name="Sun Q."/>
        </authorList>
    </citation>
    <scope>NUCLEOTIDE SEQUENCE</scope>
    <source>
        <strain evidence="2">CGMCC 4.163</strain>
    </source>
</reference>
<dbReference type="AlphaFoldDB" id="A0ABD6A459"/>
<dbReference type="Proteomes" id="UP001596434">
    <property type="component" value="Unassembled WGS sequence"/>
</dbReference>
<dbReference type="RefSeq" id="WP_379707105.1">
    <property type="nucleotide sequence ID" value="NZ_JBHTAT010000006.1"/>
</dbReference>
<name>A0ABD6A459_9EURY</name>
<dbReference type="EMBL" id="JBHTAT010000006">
    <property type="protein sequence ID" value="MFC7257416.1"/>
    <property type="molecule type" value="Genomic_DNA"/>
</dbReference>
<protein>
    <submittedName>
        <fullName evidence="2">Uncharacterized protein</fullName>
    </submittedName>
</protein>
<dbReference type="EMBL" id="JBHTAT010000006">
    <property type="protein sequence ID" value="MFC7257447.1"/>
    <property type="molecule type" value="Genomic_DNA"/>
</dbReference>
<proteinExistence type="predicted"/>
<comment type="caution">
    <text evidence="2">The sequence shown here is derived from an EMBL/GenBank/DDBJ whole genome shotgun (WGS) entry which is preliminary data.</text>
</comment>
<evidence type="ECO:0000313" key="1">
    <source>
        <dbReference type="EMBL" id="MFC7257383.1"/>
    </source>
</evidence>
<reference evidence="4" key="2">
    <citation type="journal article" date="2019" name="Int. J. Syst. Evol. Microbiol.">
        <title>The Global Catalogue of Microorganisms (GCM) 10K type strain sequencing project: providing services to taxonomists for standard genome sequencing and annotation.</title>
        <authorList>
            <consortium name="The Broad Institute Genomics Platform"/>
            <consortium name="The Broad Institute Genome Sequencing Center for Infectious Disease"/>
            <person name="Wu L."/>
            <person name="Ma J."/>
        </authorList>
    </citation>
    <scope>NUCLEOTIDE SEQUENCE [LARGE SCALE GENOMIC DNA]</scope>
    <source>
        <strain evidence="4">GX21</strain>
    </source>
</reference>
<organism evidence="2 4">
    <name type="scientific">Haloplanus litoreus</name>
    <dbReference type="NCBI Taxonomy" id="767515"/>
    <lineage>
        <taxon>Archaea</taxon>
        <taxon>Methanobacteriati</taxon>
        <taxon>Methanobacteriota</taxon>
        <taxon>Stenosarchaea group</taxon>
        <taxon>Halobacteria</taxon>
        <taxon>Halobacteriales</taxon>
        <taxon>Haloferacaceae</taxon>
        <taxon>Haloplanus</taxon>
    </lineage>
</organism>
<sequence>MIPTDRTREERREWRLAGDATDHVIDRACLALALAGAAENHRRAEGL</sequence>
<reference evidence="2" key="1">
    <citation type="journal article" date="2014" name="Int. J. Syst. Evol. Microbiol.">
        <title>Complete genome sequence of Corynebacterium casei LMG S-19264T (=DSM 44701T), isolated from a smear-ripened cheese.</title>
        <authorList>
            <consortium name="US DOE Joint Genome Institute (JGI-PGF)"/>
            <person name="Walter F."/>
            <person name="Albersmeier A."/>
            <person name="Kalinowski J."/>
            <person name="Ruckert C."/>
        </authorList>
    </citation>
    <scope>NUCLEOTIDE SEQUENCE [LARGE SCALE GENOMIC DNA]</scope>
    <source>
        <strain evidence="2">CGMCC 4.163</strain>
    </source>
</reference>
<evidence type="ECO:0000313" key="2">
    <source>
        <dbReference type="EMBL" id="MFC7257416.1"/>
    </source>
</evidence>